<protein>
    <submittedName>
        <fullName evidence="6">UbiA family prenyltransferase</fullName>
    </submittedName>
</protein>
<reference evidence="6 7" key="1">
    <citation type="submission" date="2022-07" db="EMBL/GenBank/DDBJ databases">
        <title>Methylomonas rivi sp. nov., Methylomonas rosea sp. nov., Methylomonas aureus sp. nov. and Methylomonas subterranea sp. nov., four novel methanotrophs isolated from a freshwater creek and the deep terrestrial subsurface.</title>
        <authorList>
            <person name="Abin C."/>
            <person name="Sankaranarayanan K."/>
            <person name="Garner C."/>
            <person name="Sindelar R."/>
            <person name="Kotary K."/>
            <person name="Garner R."/>
            <person name="Barclay S."/>
            <person name="Lawson P."/>
            <person name="Krumholz L."/>
        </authorList>
    </citation>
    <scope>NUCLEOTIDE SEQUENCE [LARGE SCALE GENOMIC DNA]</scope>
    <source>
        <strain evidence="6 7">SURF-1</strain>
    </source>
</reference>
<keyword evidence="3 5" id="KW-1133">Transmembrane helix</keyword>
<gene>
    <name evidence="6" type="ORF">NP603_01405</name>
</gene>
<feature type="transmembrane region" description="Helical" evidence="5">
    <location>
        <begin position="121"/>
        <end position="143"/>
    </location>
</feature>
<evidence type="ECO:0000256" key="4">
    <source>
        <dbReference type="ARBA" id="ARBA00023136"/>
    </source>
</evidence>
<feature type="transmembrane region" description="Helical" evidence="5">
    <location>
        <begin position="224"/>
        <end position="242"/>
    </location>
</feature>
<keyword evidence="2 5" id="KW-0812">Transmembrane</keyword>
<evidence type="ECO:0000256" key="1">
    <source>
        <dbReference type="ARBA" id="ARBA00004141"/>
    </source>
</evidence>
<comment type="caution">
    <text evidence="6">The sequence shown here is derived from an EMBL/GenBank/DDBJ whole genome shotgun (WGS) entry which is preliminary data.</text>
</comment>
<dbReference type="RefSeq" id="WP_256609128.1">
    <property type="nucleotide sequence ID" value="NZ_JANIBM010000001.1"/>
</dbReference>
<comment type="subcellular location">
    <subcellularLocation>
        <location evidence="1">Membrane</location>
        <topology evidence="1">Multi-pass membrane protein</topology>
    </subcellularLocation>
</comment>
<dbReference type="Pfam" id="PF01040">
    <property type="entry name" value="UbiA"/>
    <property type="match status" value="1"/>
</dbReference>
<feature type="transmembrane region" description="Helical" evidence="5">
    <location>
        <begin position="283"/>
        <end position="303"/>
    </location>
</feature>
<evidence type="ECO:0000256" key="5">
    <source>
        <dbReference type="SAM" id="Phobius"/>
    </source>
</evidence>
<feature type="transmembrane region" description="Helical" evidence="5">
    <location>
        <begin position="45"/>
        <end position="66"/>
    </location>
</feature>
<feature type="transmembrane region" description="Helical" evidence="5">
    <location>
        <begin position="20"/>
        <end position="39"/>
    </location>
</feature>
<evidence type="ECO:0000313" key="7">
    <source>
        <dbReference type="Proteomes" id="UP001524569"/>
    </source>
</evidence>
<evidence type="ECO:0000313" key="6">
    <source>
        <dbReference type="EMBL" id="MCQ8179752.1"/>
    </source>
</evidence>
<feature type="transmembrane region" description="Helical" evidence="5">
    <location>
        <begin position="248"/>
        <end position="271"/>
    </location>
</feature>
<name>A0ABT1UC03_9GAMM</name>
<evidence type="ECO:0000256" key="2">
    <source>
        <dbReference type="ARBA" id="ARBA00022692"/>
    </source>
</evidence>
<sequence>MWNAIKQNRWWIYQQERFPVFAHGTLIAVFSLAAVAYSAVLGGRYALELSAFAVAFATTFGFFLLLRIADEFKDFEDDCRYRAYRPVPRGLIGLNDLRYLAIIVLALQMLAALLLHAPLAMLLVLVWVYLGLMTVEFFAGSWLRRHPTPYMLSHMLIMPLIQLYASACDWLPQTSTPPAGLSWFLAASYANGLVIEIGRKIRVPEDEEPGVETYSVLWGRKTACLVWLSAMGAAGVFASLAADRVAVGGLTIVLLSLGWIISALLAFHFLTQTRTQSGKAIETCSGLWTLASYLLLGPVALLMV</sequence>
<keyword evidence="4 5" id="KW-0472">Membrane</keyword>
<evidence type="ECO:0000256" key="3">
    <source>
        <dbReference type="ARBA" id="ARBA00022989"/>
    </source>
</evidence>
<feature type="transmembrane region" description="Helical" evidence="5">
    <location>
        <begin position="97"/>
        <end position="115"/>
    </location>
</feature>
<dbReference type="InterPro" id="IPR000537">
    <property type="entry name" value="UbiA_prenyltransferase"/>
</dbReference>
<dbReference type="EMBL" id="JANIBM010000001">
    <property type="protein sequence ID" value="MCQ8179752.1"/>
    <property type="molecule type" value="Genomic_DNA"/>
</dbReference>
<accession>A0ABT1UC03</accession>
<proteinExistence type="predicted"/>
<organism evidence="6 7">
    <name type="scientific">Methylomonas aurea</name>
    <dbReference type="NCBI Taxonomy" id="2952224"/>
    <lineage>
        <taxon>Bacteria</taxon>
        <taxon>Pseudomonadati</taxon>
        <taxon>Pseudomonadota</taxon>
        <taxon>Gammaproteobacteria</taxon>
        <taxon>Methylococcales</taxon>
        <taxon>Methylococcaceae</taxon>
        <taxon>Methylomonas</taxon>
    </lineage>
</organism>
<dbReference type="Proteomes" id="UP001524569">
    <property type="component" value="Unassembled WGS sequence"/>
</dbReference>
<keyword evidence="7" id="KW-1185">Reference proteome</keyword>